<name>A0ABS3YK04_9BACT</name>
<evidence type="ECO:0000313" key="3">
    <source>
        <dbReference type="Proteomes" id="UP000679126"/>
    </source>
</evidence>
<keyword evidence="3" id="KW-1185">Reference proteome</keyword>
<feature type="region of interest" description="Disordered" evidence="1">
    <location>
        <begin position="85"/>
        <end position="105"/>
    </location>
</feature>
<comment type="caution">
    <text evidence="2">The sequence shown here is derived from an EMBL/GenBank/DDBJ whole genome shotgun (WGS) entry which is preliminary data.</text>
</comment>
<proteinExistence type="predicted"/>
<protein>
    <submittedName>
        <fullName evidence="2">Uncharacterized protein</fullName>
    </submittedName>
</protein>
<organism evidence="2 3">
    <name type="scientific">Chitinophaga chungangae</name>
    <dbReference type="NCBI Taxonomy" id="2821488"/>
    <lineage>
        <taxon>Bacteria</taxon>
        <taxon>Pseudomonadati</taxon>
        <taxon>Bacteroidota</taxon>
        <taxon>Chitinophagia</taxon>
        <taxon>Chitinophagales</taxon>
        <taxon>Chitinophagaceae</taxon>
        <taxon>Chitinophaga</taxon>
    </lineage>
</organism>
<evidence type="ECO:0000256" key="1">
    <source>
        <dbReference type="SAM" id="MobiDB-lite"/>
    </source>
</evidence>
<dbReference type="Proteomes" id="UP000679126">
    <property type="component" value="Unassembled WGS sequence"/>
</dbReference>
<reference evidence="3" key="1">
    <citation type="submission" date="2021-03" db="EMBL/GenBank/DDBJ databases">
        <title>Assistant Professor.</title>
        <authorList>
            <person name="Huq M.A."/>
        </authorList>
    </citation>
    <scope>NUCLEOTIDE SEQUENCE [LARGE SCALE GENOMIC DNA]</scope>
    <source>
        <strain evidence="3">MAH-28</strain>
    </source>
</reference>
<gene>
    <name evidence="2" type="ORF">J7I43_19720</name>
</gene>
<evidence type="ECO:0000313" key="2">
    <source>
        <dbReference type="EMBL" id="MBO9154464.1"/>
    </source>
</evidence>
<dbReference type="RefSeq" id="WP_209147581.1">
    <property type="nucleotide sequence ID" value="NZ_JAGHKP010000003.1"/>
</dbReference>
<accession>A0ABS3YK04</accession>
<sequence>MKVDNPNRLPEEATWSPAIVATFTLRHLCTLSSFSLHLAGLVLFRQTILNNLKTKIMKAQGLIAVALLLSGTAFAQQTSVKTEGKVTANSQTHANETTGNAGVSASNTTTVHVQSNAAEQAAQTANSQLNTVATTAAGAGANAQIAVNSTLQSTAGIGTKLENAVTGKVKGASPVNATVNQIIKIQAAPIRINTRIAGGVLTGIL</sequence>
<dbReference type="EMBL" id="JAGHKP010000003">
    <property type="protein sequence ID" value="MBO9154464.1"/>
    <property type="molecule type" value="Genomic_DNA"/>
</dbReference>